<dbReference type="STRING" id="1801735.A2645_01900"/>
<evidence type="ECO:0000313" key="2">
    <source>
        <dbReference type="EMBL" id="OGI61920.1"/>
    </source>
</evidence>
<dbReference type="AlphaFoldDB" id="A0A1F6UWT7"/>
<dbReference type="EMBL" id="MFTL01000006">
    <property type="protein sequence ID" value="OGI61920.1"/>
    <property type="molecule type" value="Genomic_DNA"/>
</dbReference>
<reference evidence="2 3" key="1">
    <citation type="journal article" date="2016" name="Nat. Commun.">
        <title>Thousands of microbial genomes shed light on interconnected biogeochemical processes in an aquifer system.</title>
        <authorList>
            <person name="Anantharaman K."/>
            <person name="Brown C.T."/>
            <person name="Hug L.A."/>
            <person name="Sharon I."/>
            <person name="Castelle C.J."/>
            <person name="Probst A.J."/>
            <person name="Thomas B.C."/>
            <person name="Singh A."/>
            <person name="Wilkins M.J."/>
            <person name="Karaoz U."/>
            <person name="Brodie E.L."/>
            <person name="Williams K.H."/>
            <person name="Hubbard S.S."/>
            <person name="Banfield J.F."/>
        </authorList>
    </citation>
    <scope>NUCLEOTIDE SEQUENCE [LARGE SCALE GENOMIC DNA]</scope>
</reference>
<dbReference type="Pfam" id="PF24963">
    <property type="entry name" value="DUF7768"/>
    <property type="match status" value="1"/>
</dbReference>
<evidence type="ECO:0000313" key="3">
    <source>
        <dbReference type="Proteomes" id="UP000182253"/>
    </source>
</evidence>
<protein>
    <recommendedName>
        <fullName evidence="1">DUF7768 domain-containing protein</fullName>
    </recommendedName>
</protein>
<gene>
    <name evidence="2" type="ORF">A2645_01900</name>
</gene>
<name>A0A1F6UWT7_9BACT</name>
<dbReference type="Proteomes" id="UP000182253">
    <property type="component" value="Unassembled WGS sequence"/>
</dbReference>
<proteinExistence type="predicted"/>
<sequence>MKAKKINWYVAPADDHTNNVIRSYKEELSKQHDYIPEKQGLYNLWHTDFSFIAKLERSKVSKAVVYTIYIQYDDGPLMRWIPFSRNKKKTVLILHPVYDAEEANIRKNIKSIVAICAQIFGNYKNINPLAPYLDAIVALKPNNPKDRERGIDAMLELVGRKIADEVWLYGDFISEGMAAIILYAKRLGIPVIAKTEGAKKDLPRIFGLG</sequence>
<evidence type="ECO:0000259" key="1">
    <source>
        <dbReference type="Pfam" id="PF24963"/>
    </source>
</evidence>
<accession>A0A1F6UWT7</accession>
<comment type="caution">
    <text evidence="2">The sequence shown here is derived from an EMBL/GenBank/DDBJ whole genome shotgun (WGS) entry which is preliminary data.</text>
</comment>
<organism evidence="2 3">
    <name type="scientific">Candidatus Nomurabacteria bacterium RIFCSPHIGHO2_01_FULL_39_9</name>
    <dbReference type="NCBI Taxonomy" id="1801735"/>
    <lineage>
        <taxon>Bacteria</taxon>
        <taxon>Candidatus Nomuraibacteriota</taxon>
    </lineage>
</organism>
<dbReference type="InterPro" id="IPR056670">
    <property type="entry name" value="DUF7768"/>
</dbReference>
<feature type="domain" description="DUF7768" evidence="1">
    <location>
        <begin position="91"/>
        <end position="192"/>
    </location>
</feature>